<reference evidence="1" key="1">
    <citation type="submission" date="2020-08" db="EMBL/GenBank/DDBJ databases">
        <title>Genome sequencing and assembly of the red palm weevil Rhynchophorus ferrugineus.</title>
        <authorList>
            <person name="Dias G.B."/>
            <person name="Bergman C.M."/>
            <person name="Manee M."/>
        </authorList>
    </citation>
    <scope>NUCLEOTIDE SEQUENCE</scope>
    <source>
        <strain evidence="1">AA-2017</strain>
        <tissue evidence="1">Whole larva</tissue>
    </source>
</reference>
<name>A0A834MDH1_RHYFE</name>
<dbReference type="EMBL" id="JAACXV010000342">
    <property type="protein sequence ID" value="KAF7279763.1"/>
    <property type="molecule type" value="Genomic_DNA"/>
</dbReference>
<dbReference type="Proteomes" id="UP000625711">
    <property type="component" value="Unassembled WGS sequence"/>
</dbReference>
<protein>
    <submittedName>
        <fullName evidence="1">Uncharacterized protein</fullName>
    </submittedName>
</protein>
<sequence length="106" mass="11516">MLCRYEYLKCFSFKDPGKGTGYQSKPLCQDHASGPTLRYEKIPCVFHLSPENLDLIKSGPTVAGSSERGTLSQIAGARASPEAGFWGDRRVRPAVSLQSAASTSMF</sequence>
<comment type="caution">
    <text evidence="1">The sequence shown here is derived from an EMBL/GenBank/DDBJ whole genome shotgun (WGS) entry which is preliminary data.</text>
</comment>
<evidence type="ECO:0000313" key="1">
    <source>
        <dbReference type="EMBL" id="KAF7279763.1"/>
    </source>
</evidence>
<gene>
    <name evidence="1" type="ORF">GWI33_006792</name>
</gene>
<evidence type="ECO:0000313" key="2">
    <source>
        <dbReference type="Proteomes" id="UP000625711"/>
    </source>
</evidence>
<organism evidence="1 2">
    <name type="scientific">Rhynchophorus ferrugineus</name>
    <name type="common">Red palm weevil</name>
    <name type="synonym">Curculio ferrugineus</name>
    <dbReference type="NCBI Taxonomy" id="354439"/>
    <lineage>
        <taxon>Eukaryota</taxon>
        <taxon>Metazoa</taxon>
        <taxon>Ecdysozoa</taxon>
        <taxon>Arthropoda</taxon>
        <taxon>Hexapoda</taxon>
        <taxon>Insecta</taxon>
        <taxon>Pterygota</taxon>
        <taxon>Neoptera</taxon>
        <taxon>Endopterygota</taxon>
        <taxon>Coleoptera</taxon>
        <taxon>Polyphaga</taxon>
        <taxon>Cucujiformia</taxon>
        <taxon>Curculionidae</taxon>
        <taxon>Dryophthorinae</taxon>
        <taxon>Rhynchophorus</taxon>
    </lineage>
</organism>
<proteinExistence type="predicted"/>
<accession>A0A834MDH1</accession>
<dbReference type="AlphaFoldDB" id="A0A834MDH1"/>
<keyword evidence="2" id="KW-1185">Reference proteome</keyword>